<keyword evidence="6 8" id="KW-0687">Ribonucleoprotein</keyword>
<name>A0A1K1LC04_9BACT</name>
<evidence type="ECO:0000313" key="13">
    <source>
        <dbReference type="Proteomes" id="UP000522333"/>
    </source>
</evidence>
<reference evidence="12" key="2">
    <citation type="submission" date="2016-10" db="EMBL/GenBank/DDBJ databases">
        <authorList>
            <person name="Wegmann U."/>
        </authorList>
    </citation>
    <scope>NUCLEOTIDE SEQUENCE [LARGE SCALE GENOMIC DNA]</scope>
</reference>
<evidence type="ECO:0000256" key="9">
    <source>
        <dbReference type="SAM" id="MobiDB-lite"/>
    </source>
</evidence>
<evidence type="ECO:0000256" key="5">
    <source>
        <dbReference type="ARBA" id="ARBA00022980"/>
    </source>
</evidence>
<dbReference type="EMBL" id="LT630450">
    <property type="protein sequence ID" value="SFV72237.1"/>
    <property type="molecule type" value="Genomic_DNA"/>
</dbReference>
<keyword evidence="12" id="KW-1185">Reference proteome</keyword>
<evidence type="ECO:0000256" key="4">
    <source>
        <dbReference type="ARBA" id="ARBA00022884"/>
    </source>
</evidence>
<dbReference type="KEGG" id="dpg:DESPIGER_0345"/>
<dbReference type="PANTHER" id="PTHR33398">
    <property type="entry name" value="30S RIBOSOMAL PROTEIN S20"/>
    <property type="match status" value="1"/>
</dbReference>
<feature type="region of interest" description="Disordered" evidence="9">
    <location>
        <begin position="1"/>
        <end position="29"/>
    </location>
</feature>
<dbReference type="GO" id="GO:0070181">
    <property type="term" value="F:small ribosomal subunit rRNA binding"/>
    <property type="evidence" value="ECO:0007669"/>
    <property type="project" value="TreeGrafter"/>
</dbReference>
<protein>
    <recommendedName>
        <fullName evidence="7 8">Small ribosomal subunit protein bS20</fullName>
    </recommendedName>
</protein>
<gene>
    <name evidence="8" type="primary">rpsT</name>
    <name evidence="11" type="ORF">DESPIGER_0345</name>
    <name evidence="10" type="ORF">HF854_03305</name>
</gene>
<evidence type="ECO:0000313" key="12">
    <source>
        <dbReference type="Proteomes" id="UP000186323"/>
    </source>
</evidence>
<evidence type="ECO:0000256" key="3">
    <source>
        <dbReference type="ARBA" id="ARBA00022730"/>
    </source>
</evidence>
<dbReference type="EMBL" id="JABAFY010000007">
    <property type="protein sequence ID" value="NME51579.1"/>
    <property type="molecule type" value="Genomic_DNA"/>
</dbReference>
<dbReference type="SUPFAM" id="SSF46992">
    <property type="entry name" value="Ribosomal protein S20"/>
    <property type="match status" value="1"/>
</dbReference>
<organism evidence="11 12">
    <name type="scientific">Desulfovibrio piger</name>
    <dbReference type="NCBI Taxonomy" id="901"/>
    <lineage>
        <taxon>Bacteria</taxon>
        <taxon>Pseudomonadati</taxon>
        <taxon>Thermodesulfobacteriota</taxon>
        <taxon>Desulfovibrionia</taxon>
        <taxon>Desulfovibrionales</taxon>
        <taxon>Desulfovibrionaceae</taxon>
        <taxon>Desulfovibrio</taxon>
    </lineage>
</organism>
<dbReference type="PANTHER" id="PTHR33398:SF1">
    <property type="entry name" value="SMALL RIBOSOMAL SUBUNIT PROTEIN BS20C"/>
    <property type="match status" value="1"/>
</dbReference>
<keyword evidence="5 8" id="KW-0689">Ribosomal protein</keyword>
<dbReference type="GO" id="GO:0015935">
    <property type="term" value="C:small ribosomal subunit"/>
    <property type="evidence" value="ECO:0007669"/>
    <property type="project" value="TreeGrafter"/>
</dbReference>
<dbReference type="AlphaFoldDB" id="A0A1K1LC04"/>
<dbReference type="InterPro" id="IPR036510">
    <property type="entry name" value="Ribosomal_bS20_sf"/>
</dbReference>
<evidence type="ECO:0000313" key="10">
    <source>
        <dbReference type="EMBL" id="NME51579.1"/>
    </source>
</evidence>
<keyword evidence="3 8" id="KW-0699">rRNA-binding</keyword>
<comment type="function">
    <text evidence="1 8">Binds directly to 16S ribosomal RNA.</text>
</comment>
<reference evidence="11" key="1">
    <citation type="submission" date="2016-10" db="EMBL/GenBank/DDBJ databases">
        <authorList>
            <person name="de Groot N.N."/>
        </authorList>
    </citation>
    <scope>NUCLEOTIDE SEQUENCE [LARGE SCALE GENOMIC DNA]</scope>
    <source>
        <strain evidence="11">FI11049</strain>
    </source>
</reference>
<sequence>MANHKSAIKRHKQSLKHAARNRAARTRVKNAVKAVRAAITGNDKEQASSALTVAASVLAKAAGKGAMHWKKAARKLSRLSRAVNAIDAQ</sequence>
<evidence type="ECO:0000256" key="6">
    <source>
        <dbReference type="ARBA" id="ARBA00023274"/>
    </source>
</evidence>
<accession>A0A1K1LC04</accession>
<dbReference type="GeneID" id="83730952"/>
<dbReference type="GO" id="GO:0006412">
    <property type="term" value="P:translation"/>
    <property type="evidence" value="ECO:0007669"/>
    <property type="project" value="UniProtKB-UniRule"/>
</dbReference>
<evidence type="ECO:0000256" key="8">
    <source>
        <dbReference type="HAMAP-Rule" id="MF_00500"/>
    </source>
</evidence>
<dbReference type="Proteomes" id="UP000186323">
    <property type="component" value="Chromosome I"/>
</dbReference>
<evidence type="ECO:0000256" key="7">
    <source>
        <dbReference type="ARBA" id="ARBA00035136"/>
    </source>
</evidence>
<proteinExistence type="inferred from homology"/>
<dbReference type="NCBIfam" id="TIGR00029">
    <property type="entry name" value="S20"/>
    <property type="match status" value="1"/>
</dbReference>
<dbReference type="Gene3D" id="1.20.58.110">
    <property type="entry name" value="Ribosomal protein S20"/>
    <property type="match status" value="1"/>
</dbReference>
<dbReference type="GO" id="GO:0003735">
    <property type="term" value="F:structural constituent of ribosome"/>
    <property type="evidence" value="ECO:0007669"/>
    <property type="project" value="InterPro"/>
</dbReference>
<evidence type="ECO:0000313" key="11">
    <source>
        <dbReference type="EMBL" id="SFV72237.1"/>
    </source>
</evidence>
<dbReference type="RefSeq" id="WP_006004646.1">
    <property type="nucleotide sequence ID" value="NZ_CABKOD010000044.1"/>
</dbReference>
<reference evidence="10 13" key="3">
    <citation type="submission" date="2020-04" db="EMBL/GenBank/DDBJ databases">
        <authorList>
            <person name="Hitch T.C.A."/>
            <person name="Wylensek D."/>
            <person name="Clavel T."/>
        </authorList>
    </citation>
    <scope>NUCLEOTIDE SEQUENCE [LARGE SCALE GENOMIC DNA]</scope>
    <source>
        <strain evidence="10 13">PG-251-APC-1</strain>
    </source>
</reference>
<dbReference type="Pfam" id="PF01649">
    <property type="entry name" value="Ribosomal_S20p"/>
    <property type="match status" value="1"/>
</dbReference>
<keyword evidence="4 8" id="KW-0694">RNA-binding</keyword>
<dbReference type="InterPro" id="IPR002583">
    <property type="entry name" value="Ribosomal_bS20"/>
</dbReference>
<dbReference type="HAMAP" id="MF_00500">
    <property type="entry name" value="Ribosomal_bS20"/>
    <property type="match status" value="1"/>
</dbReference>
<dbReference type="Proteomes" id="UP000522333">
    <property type="component" value="Unassembled WGS sequence"/>
</dbReference>
<evidence type="ECO:0000256" key="2">
    <source>
        <dbReference type="ARBA" id="ARBA00007634"/>
    </source>
</evidence>
<comment type="similarity">
    <text evidence="2 8">Belongs to the bacterial ribosomal protein bS20 family.</text>
</comment>
<evidence type="ECO:0000256" key="1">
    <source>
        <dbReference type="ARBA" id="ARBA00003134"/>
    </source>
</evidence>